<feature type="compositionally biased region" description="Polar residues" evidence="1">
    <location>
        <begin position="130"/>
        <end position="144"/>
    </location>
</feature>
<evidence type="ECO:0000313" key="3">
    <source>
        <dbReference type="EMBL" id="THT99658.1"/>
    </source>
</evidence>
<dbReference type="RefSeq" id="WP_136573997.1">
    <property type="nucleotide sequence ID" value="NZ_STFG01000013.1"/>
</dbReference>
<dbReference type="OrthoDB" id="214902at2"/>
<dbReference type="EMBL" id="STFG01000013">
    <property type="protein sequence ID" value="THT99658.1"/>
    <property type="molecule type" value="Genomic_DNA"/>
</dbReference>
<comment type="caution">
    <text evidence="3">The sequence shown here is derived from an EMBL/GenBank/DDBJ whole genome shotgun (WGS) entry which is preliminary data.</text>
</comment>
<dbReference type="Proteomes" id="UP000308917">
    <property type="component" value="Unassembled WGS sequence"/>
</dbReference>
<proteinExistence type="predicted"/>
<sequence length="144" mass="15702">MPARPLAPETLHLIDAVRDALIDYTDVEEKSMFGCYVFMVNGKLCLGVENDELLVRLPPSTHAEVAETAGVRPLSSKGGMDGYFFISPVAYATRTAWQHWIGSALAFNPLAKASPKRKKNMAAKPVDDTPTPQRQSATAQKGIE</sequence>
<keyword evidence="4" id="KW-1185">Reference proteome</keyword>
<name>A0A4S8EYI9_9BURK</name>
<protein>
    <submittedName>
        <fullName evidence="3">TfoX/Sxy family protein</fullName>
    </submittedName>
</protein>
<dbReference type="AlphaFoldDB" id="A0A4S8EYI9"/>
<feature type="region of interest" description="Disordered" evidence="1">
    <location>
        <begin position="116"/>
        <end position="144"/>
    </location>
</feature>
<evidence type="ECO:0000256" key="1">
    <source>
        <dbReference type="SAM" id="MobiDB-lite"/>
    </source>
</evidence>
<dbReference type="SUPFAM" id="SSF159894">
    <property type="entry name" value="YgaC/TfoX-N like"/>
    <property type="match status" value="1"/>
</dbReference>
<evidence type="ECO:0000259" key="2">
    <source>
        <dbReference type="Pfam" id="PF04993"/>
    </source>
</evidence>
<feature type="domain" description="TfoX N-terminal" evidence="2">
    <location>
        <begin position="23"/>
        <end position="106"/>
    </location>
</feature>
<dbReference type="Gene3D" id="3.30.1460.30">
    <property type="entry name" value="YgaC/TfoX-N like chaperone"/>
    <property type="match status" value="1"/>
</dbReference>
<dbReference type="InterPro" id="IPR007076">
    <property type="entry name" value="TfoX_N"/>
</dbReference>
<accession>A0A4S8EYI9</accession>
<dbReference type="Pfam" id="PF04993">
    <property type="entry name" value="TfoX_N"/>
    <property type="match status" value="1"/>
</dbReference>
<reference evidence="3 4" key="1">
    <citation type="journal article" date="2015" name="Antonie Van Leeuwenhoek">
        <title>Lampropedia puyangensis sp. nov., isolated from symptomatic bark of Populus ? euramericana canker and emended description of Lampropedia hyalina (Ehrenberg 1832) Lee et al. 2004.</title>
        <authorList>
            <person name="Li Y."/>
            <person name="Wang T."/>
            <person name="Piao C.G."/>
            <person name="Wang L.F."/>
            <person name="Tian G.Z."/>
            <person name="Zhu T.H."/>
            <person name="Guo M.W."/>
        </authorList>
    </citation>
    <scope>NUCLEOTIDE SEQUENCE [LARGE SCALE GENOMIC DNA]</scope>
    <source>
        <strain evidence="3 4">2-bin</strain>
    </source>
</reference>
<evidence type="ECO:0000313" key="4">
    <source>
        <dbReference type="Proteomes" id="UP000308917"/>
    </source>
</evidence>
<gene>
    <name evidence="3" type="ORF">E9531_11960</name>
</gene>
<organism evidence="3 4">
    <name type="scientific">Lampropedia puyangensis</name>
    <dbReference type="NCBI Taxonomy" id="1330072"/>
    <lineage>
        <taxon>Bacteria</taxon>
        <taxon>Pseudomonadati</taxon>
        <taxon>Pseudomonadota</taxon>
        <taxon>Betaproteobacteria</taxon>
        <taxon>Burkholderiales</taxon>
        <taxon>Comamonadaceae</taxon>
        <taxon>Lampropedia</taxon>
    </lineage>
</organism>